<sequence length="146" mass="16147">DLIYETTPENIFSLAELSPDGVDAHIAITLQFQNSALATLGSAINLSLPNGASILGELGSIEIPYFWCAQKAFTTKGPEKREIFRPHEINGFEYQIREVDRCLSEGLTQSSKVSWECSLSMTQLMDSIRSEIGVSYPADDEERDGI</sequence>
<proteinExistence type="predicted"/>
<dbReference type="AlphaFoldDB" id="A0A383ALC6"/>
<dbReference type="SUPFAM" id="SSF55347">
    <property type="entry name" value="Glyceraldehyde-3-phosphate dehydrogenase-like, C-terminal domain"/>
    <property type="match status" value="1"/>
</dbReference>
<name>A0A383ALC6_9ZZZZ</name>
<organism evidence="2">
    <name type="scientific">marine metagenome</name>
    <dbReference type="NCBI Taxonomy" id="408172"/>
    <lineage>
        <taxon>unclassified sequences</taxon>
        <taxon>metagenomes</taxon>
        <taxon>ecological metagenomes</taxon>
    </lineage>
</organism>
<keyword evidence="1" id="KW-0560">Oxidoreductase</keyword>
<accession>A0A383ALC6</accession>
<reference evidence="2" key="1">
    <citation type="submission" date="2018-05" db="EMBL/GenBank/DDBJ databases">
        <authorList>
            <person name="Lanie J.A."/>
            <person name="Ng W.-L."/>
            <person name="Kazmierczak K.M."/>
            <person name="Andrzejewski T.M."/>
            <person name="Davidsen T.M."/>
            <person name="Wayne K.J."/>
            <person name="Tettelin H."/>
            <person name="Glass J.I."/>
            <person name="Rusch D."/>
            <person name="Podicherti R."/>
            <person name="Tsui H.-C.T."/>
            <person name="Winkler M.E."/>
        </authorList>
    </citation>
    <scope>NUCLEOTIDE SEQUENCE</scope>
</reference>
<dbReference type="GO" id="GO:0016491">
    <property type="term" value="F:oxidoreductase activity"/>
    <property type="evidence" value="ECO:0007669"/>
    <property type="project" value="UniProtKB-KW"/>
</dbReference>
<protein>
    <recommendedName>
        <fullName evidence="3">Gfo/Idh/MocA-like oxidoreductase C-terminal domain-containing protein</fullName>
    </recommendedName>
</protein>
<evidence type="ECO:0000313" key="2">
    <source>
        <dbReference type="EMBL" id="SVE07918.1"/>
    </source>
</evidence>
<feature type="non-terminal residue" evidence="2">
    <location>
        <position position="1"/>
    </location>
</feature>
<dbReference type="InterPro" id="IPR050984">
    <property type="entry name" value="Gfo/Idh/MocA_domain"/>
</dbReference>
<gene>
    <name evidence="2" type="ORF">METZ01_LOCUS460772</name>
</gene>
<dbReference type="EMBL" id="UINC01192663">
    <property type="protein sequence ID" value="SVE07918.1"/>
    <property type="molecule type" value="Genomic_DNA"/>
</dbReference>
<dbReference type="PANTHER" id="PTHR22604:SF105">
    <property type="entry name" value="TRANS-1,2-DIHYDROBENZENE-1,2-DIOL DEHYDROGENASE"/>
    <property type="match status" value="1"/>
</dbReference>
<evidence type="ECO:0008006" key="3">
    <source>
        <dbReference type="Google" id="ProtNLM"/>
    </source>
</evidence>
<dbReference type="PANTHER" id="PTHR22604">
    <property type="entry name" value="OXIDOREDUCTASES"/>
    <property type="match status" value="1"/>
</dbReference>
<dbReference type="Gene3D" id="3.30.360.10">
    <property type="entry name" value="Dihydrodipicolinate Reductase, domain 2"/>
    <property type="match status" value="1"/>
</dbReference>
<evidence type="ECO:0000256" key="1">
    <source>
        <dbReference type="ARBA" id="ARBA00023002"/>
    </source>
</evidence>